<reference evidence="1" key="1">
    <citation type="journal article" date="2009" name="Rice">
        <title>De Novo Next Generation Sequencing of Plant Genomes.</title>
        <authorList>
            <person name="Rounsley S."/>
            <person name="Marri P.R."/>
            <person name="Yu Y."/>
            <person name="He R."/>
            <person name="Sisneros N."/>
            <person name="Goicoechea J.L."/>
            <person name="Lee S.J."/>
            <person name="Angelova A."/>
            <person name="Kudrna D."/>
            <person name="Luo M."/>
            <person name="Affourtit J."/>
            <person name="Desany B."/>
            <person name="Knight J."/>
            <person name="Niazi F."/>
            <person name="Egholm M."/>
            <person name="Wing R.A."/>
        </authorList>
    </citation>
    <scope>NUCLEOTIDE SEQUENCE [LARGE SCALE GENOMIC DNA]</scope>
    <source>
        <strain evidence="1">cv. IRGC 105608</strain>
    </source>
</reference>
<proteinExistence type="predicted"/>
<dbReference type="Gramene" id="OBART12G17340.3">
    <property type="protein sequence ID" value="OBART12G17340.3"/>
    <property type="gene ID" value="OBART12G17340"/>
</dbReference>
<evidence type="ECO:0000313" key="1">
    <source>
        <dbReference type="EnsemblPlants" id="OBART12G17340.3"/>
    </source>
</evidence>
<dbReference type="AlphaFoldDB" id="A0A0D3HW82"/>
<dbReference type="HOGENOM" id="CLU_2726143_0_0_1"/>
<evidence type="ECO:0000313" key="2">
    <source>
        <dbReference type="Proteomes" id="UP000026960"/>
    </source>
</evidence>
<name>A0A0D3HW82_9ORYZ</name>
<dbReference type="EnsemblPlants" id="OBART12G17340.3">
    <property type="protein sequence ID" value="OBART12G17340.3"/>
    <property type="gene ID" value="OBART12G17340"/>
</dbReference>
<protein>
    <submittedName>
        <fullName evidence="1">Uncharacterized protein</fullName>
    </submittedName>
</protein>
<sequence>MPPFRIFALDVCNTEMTQKENQERATQLNGSKAESNNFVQNKLKQKAKQGVESQKRETKAHLSKMLAGLKIV</sequence>
<organism evidence="1">
    <name type="scientific">Oryza barthii</name>
    <dbReference type="NCBI Taxonomy" id="65489"/>
    <lineage>
        <taxon>Eukaryota</taxon>
        <taxon>Viridiplantae</taxon>
        <taxon>Streptophyta</taxon>
        <taxon>Embryophyta</taxon>
        <taxon>Tracheophyta</taxon>
        <taxon>Spermatophyta</taxon>
        <taxon>Magnoliopsida</taxon>
        <taxon>Liliopsida</taxon>
        <taxon>Poales</taxon>
        <taxon>Poaceae</taxon>
        <taxon>BOP clade</taxon>
        <taxon>Oryzoideae</taxon>
        <taxon>Oryzeae</taxon>
        <taxon>Oryzinae</taxon>
        <taxon>Oryza</taxon>
    </lineage>
</organism>
<accession>A0A0D3HW82</accession>
<dbReference type="Proteomes" id="UP000026960">
    <property type="component" value="Chromosome 12"/>
</dbReference>
<keyword evidence="2" id="KW-1185">Reference proteome</keyword>
<reference evidence="1" key="2">
    <citation type="submission" date="2015-03" db="UniProtKB">
        <authorList>
            <consortium name="EnsemblPlants"/>
        </authorList>
    </citation>
    <scope>IDENTIFICATION</scope>
</reference>